<dbReference type="AlphaFoldDB" id="A0A7X0IAT1"/>
<evidence type="ECO:0000313" key="3">
    <source>
        <dbReference type="Proteomes" id="UP000555564"/>
    </source>
</evidence>
<dbReference type="EMBL" id="JACHIU010000001">
    <property type="protein sequence ID" value="MBB6471623.1"/>
    <property type="molecule type" value="Genomic_DNA"/>
</dbReference>
<proteinExistence type="predicted"/>
<evidence type="ECO:0000313" key="2">
    <source>
        <dbReference type="EMBL" id="MBB6471623.1"/>
    </source>
</evidence>
<keyword evidence="3" id="KW-1185">Reference proteome</keyword>
<evidence type="ECO:0000256" key="1">
    <source>
        <dbReference type="SAM" id="MobiDB-lite"/>
    </source>
</evidence>
<comment type="caution">
    <text evidence="2">The sequence shown here is derived from an EMBL/GenBank/DDBJ whole genome shotgun (WGS) entry which is preliminary data.</text>
</comment>
<feature type="region of interest" description="Disordered" evidence="1">
    <location>
        <begin position="1"/>
        <end position="31"/>
    </location>
</feature>
<gene>
    <name evidence="2" type="ORF">BJ992_001054</name>
</gene>
<protein>
    <submittedName>
        <fullName evidence="2">Uncharacterized protein</fullName>
    </submittedName>
</protein>
<dbReference type="Proteomes" id="UP000555564">
    <property type="component" value="Unassembled WGS sequence"/>
</dbReference>
<reference evidence="2 3" key="1">
    <citation type="submission" date="2020-08" db="EMBL/GenBank/DDBJ databases">
        <title>Sequencing the genomes of 1000 actinobacteria strains.</title>
        <authorList>
            <person name="Klenk H.-P."/>
        </authorList>
    </citation>
    <scope>NUCLEOTIDE SEQUENCE [LARGE SCALE GENOMIC DNA]</scope>
    <source>
        <strain evidence="2 3">DSM 44936</strain>
    </source>
</reference>
<name>A0A7X0IAT1_9ACTN</name>
<accession>A0A7X0IAT1</accession>
<organism evidence="2 3">
    <name type="scientific">Sphaerisporangium rubeum</name>
    <dbReference type="NCBI Taxonomy" id="321317"/>
    <lineage>
        <taxon>Bacteria</taxon>
        <taxon>Bacillati</taxon>
        <taxon>Actinomycetota</taxon>
        <taxon>Actinomycetes</taxon>
        <taxon>Streptosporangiales</taxon>
        <taxon>Streptosporangiaceae</taxon>
        <taxon>Sphaerisporangium</taxon>
    </lineage>
</organism>
<sequence>MPDAPHGPTHGDTVHRLAHGMPDIVHRPTAG</sequence>